<feature type="compositionally biased region" description="Low complexity" evidence="4">
    <location>
        <begin position="163"/>
        <end position="188"/>
    </location>
</feature>
<dbReference type="AlphaFoldDB" id="A0A6P6RYB7"/>
<evidence type="ECO:0000256" key="3">
    <source>
        <dbReference type="PROSITE-ProRule" id="PRU00023"/>
    </source>
</evidence>
<feature type="repeat" description="ANK" evidence="3">
    <location>
        <begin position="216"/>
        <end position="248"/>
    </location>
</feature>
<evidence type="ECO:0000256" key="1">
    <source>
        <dbReference type="ARBA" id="ARBA00022737"/>
    </source>
</evidence>
<dbReference type="PROSITE" id="PS50088">
    <property type="entry name" value="ANK_REPEAT"/>
    <property type="match status" value="2"/>
</dbReference>
<evidence type="ECO:0000256" key="4">
    <source>
        <dbReference type="SAM" id="MobiDB-lite"/>
    </source>
</evidence>
<keyword evidence="5" id="KW-1185">Reference proteome</keyword>
<accession>A0A6P6RYB7</accession>
<dbReference type="Pfam" id="PF12796">
    <property type="entry name" value="Ank_2"/>
    <property type="match status" value="1"/>
</dbReference>
<dbReference type="InterPro" id="IPR002110">
    <property type="entry name" value="Ankyrin_rpt"/>
</dbReference>
<organism evidence="5 6">
    <name type="scientific">Cyclospora cayetanensis</name>
    <dbReference type="NCBI Taxonomy" id="88456"/>
    <lineage>
        <taxon>Eukaryota</taxon>
        <taxon>Sar</taxon>
        <taxon>Alveolata</taxon>
        <taxon>Apicomplexa</taxon>
        <taxon>Conoidasida</taxon>
        <taxon>Coccidia</taxon>
        <taxon>Eucoccidiorida</taxon>
        <taxon>Eimeriorina</taxon>
        <taxon>Eimeriidae</taxon>
        <taxon>Cyclospora</taxon>
    </lineage>
</organism>
<dbReference type="SMART" id="SM00248">
    <property type="entry name" value="ANK"/>
    <property type="match status" value="3"/>
</dbReference>
<name>A0A6P6RYB7_9EIME</name>
<keyword evidence="1" id="KW-0677">Repeat</keyword>
<feature type="region of interest" description="Disordered" evidence="4">
    <location>
        <begin position="421"/>
        <end position="457"/>
    </location>
</feature>
<keyword evidence="2 3" id="KW-0040">ANK repeat</keyword>
<dbReference type="PANTHER" id="PTHR24171:SF9">
    <property type="entry name" value="ANKYRIN REPEAT DOMAIN-CONTAINING PROTEIN 39"/>
    <property type="match status" value="1"/>
</dbReference>
<dbReference type="Pfam" id="PF00023">
    <property type="entry name" value="Ank"/>
    <property type="match status" value="1"/>
</dbReference>
<dbReference type="Proteomes" id="UP000515125">
    <property type="component" value="Unplaced"/>
</dbReference>
<dbReference type="SUPFAM" id="SSF48403">
    <property type="entry name" value="Ankyrin repeat"/>
    <property type="match status" value="1"/>
</dbReference>
<evidence type="ECO:0000313" key="6">
    <source>
        <dbReference type="RefSeq" id="XP_026192911.1"/>
    </source>
</evidence>
<dbReference type="InterPro" id="IPR036770">
    <property type="entry name" value="Ankyrin_rpt-contain_sf"/>
</dbReference>
<protein>
    <submittedName>
        <fullName evidence="6">Uncharacterized protein LOC34624238</fullName>
    </submittedName>
</protein>
<dbReference type="GeneID" id="34624238"/>
<reference evidence="6" key="1">
    <citation type="submission" date="2025-08" db="UniProtKB">
        <authorList>
            <consortium name="RefSeq"/>
        </authorList>
    </citation>
    <scope>IDENTIFICATION</scope>
</reference>
<dbReference type="OrthoDB" id="348482at2759"/>
<feature type="repeat" description="ANK" evidence="3">
    <location>
        <begin position="249"/>
        <end position="281"/>
    </location>
</feature>
<feature type="compositionally biased region" description="Basic and acidic residues" evidence="4">
    <location>
        <begin position="117"/>
        <end position="128"/>
    </location>
</feature>
<gene>
    <name evidence="6" type="primary">LOC34624238</name>
</gene>
<evidence type="ECO:0000313" key="5">
    <source>
        <dbReference type="Proteomes" id="UP000515125"/>
    </source>
</evidence>
<dbReference type="Gene3D" id="1.25.40.20">
    <property type="entry name" value="Ankyrin repeat-containing domain"/>
    <property type="match status" value="2"/>
</dbReference>
<feature type="region of interest" description="Disordered" evidence="4">
    <location>
        <begin position="117"/>
        <end position="188"/>
    </location>
</feature>
<feature type="compositionally biased region" description="Basic and acidic residues" evidence="4">
    <location>
        <begin position="421"/>
        <end position="441"/>
    </location>
</feature>
<dbReference type="RefSeq" id="XP_026192911.1">
    <property type="nucleotide sequence ID" value="XM_026337126.1"/>
</dbReference>
<sequence>MDDLICVPDIGGLEERLLTRTEKRARAARRLLEAAEANNTQRVLTLLKDEADPTAEDAGQWSALQWAVLHGNEELIRELLRYGAAAPLLLQEQQQQQPPVEALPWQVLPQLQQRLLQEQHRSQSEKYQGKYSSAELPQENTSSPTRVTPVDGATTEGGAVERPAAQSLAATEAAAPQQQQQEAEPHQAAQPLELEPLPAPSALSDVIATKEASADSKEQPLHWAAYKGATRIFHVLLKAGFSPHVMDSLGNTVLHQAAAGGSLEMVKAVLSLGIPVEKRNARGHTAAAIAAEAVQHFWVYTSPEATECEQLVTWCNVAQRASLAAEKRLLAALEERSLEALQQAARDTEDYPLDCRLGKLLKTETKRLAIEAQIRRILKLVVSSRASLRNGALVGAIQEAEKQHQRQQENPQDVQEDAALKLKPDRLSKPLEGEGGQREENELPPETGEPSNKHDPQHMLQLDLQDDSQLMDELASLVIEGVAACCNSTLMQQLQHCRRLLVAEKNLKDLLRCLRRSNECPEPSFYERLCLSWEETRAISSEPELLEEAAAEASRAARHMYAFFLLDLLL</sequence>
<proteinExistence type="predicted"/>
<dbReference type="PANTHER" id="PTHR24171">
    <property type="entry name" value="ANKYRIN REPEAT DOMAIN-CONTAINING PROTEIN 39-RELATED"/>
    <property type="match status" value="1"/>
</dbReference>
<evidence type="ECO:0000256" key="2">
    <source>
        <dbReference type="ARBA" id="ARBA00023043"/>
    </source>
</evidence>
<dbReference type="PROSITE" id="PS50297">
    <property type="entry name" value="ANK_REP_REGION"/>
    <property type="match status" value="1"/>
</dbReference>